<keyword evidence="2" id="KW-1185">Reference proteome</keyword>
<proteinExistence type="predicted"/>
<accession>A0A9W9TDD0</accession>
<evidence type="ECO:0000313" key="1">
    <source>
        <dbReference type="EMBL" id="KAJ5217445.1"/>
    </source>
</evidence>
<organism evidence="1 2">
    <name type="scientific">Penicillium chermesinum</name>
    <dbReference type="NCBI Taxonomy" id="63820"/>
    <lineage>
        <taxon>Eukaryota</taxon>
        <taxon>Fungi</taxon>
        <taxon>Dikarya</taxon>
        <taxon>Ascomycota</taxon>
        <taxon>Pezizomycotina</taxon>
        <taxon>Eurotiomycetes</taxon>
        <taxon>Eurotiomycetidae</taxon>
        <taxon>Eurotiales</taxon>
        <taxon>Aspergillaceae</taxon>
        <taxon>Penicillium</taxon>
    </lineage>
</organism>
<evidence type="ECO:0000313" key="2">
    <source>
        <dbReference type="Proteomes" id="UP001150941"/>
    </source>
</evidence>
<gene>
    <name evidence="1" type="ORF">N7468_010453</name>
</gene>
<name>A0A9W9TDD0_9EURO</name>
<dbReference type="RefSeq" id="XP_058326316.1">
    <property type="nucleotide sequence ID" value="XM_058479748.1"/>
</dbReference>
<dbReference type="EMBL" id="JAPQKS010000008">
    <property type="protein sequence ID" value="KAJ5217445.1"/>
    <property type="molecule type" value="Genomic_DNA"/>
</dbReference>
<reference evidence="1" key="2">
    <citation type="journal article" date="2023" name="IMA Fungus">
        <title>Comparative genomic study of the Penicillium genus elucidates a diverse pangenome and 15 lateral gene transfer events.</title>
        <authorList>
            <person name="Petersen C."/>
            <person name="Sorensen T."/>
            <person name="Nielsen M.R."/>
            <person name="Sondergaard T.E."/>
            <person name="Sorensen J.L."/>
            <person name="Fitzpatrick D.A."/>
            <person name="Frisvad J.C."/>
            <person name="Nielsen K.L."/>
        </authorList>
    </citation>
    <scope>NUCLEOTIDE SEQUENCE</scope>
    <source>
        <strain evidence="1">IBT 19713</strain>
    </source>
</reference>
<dbReference type="AlphaFoldDB" id="A0A9W9TDD0"/>
<reference evidence="1" key="1">
    <citation type="submission" date="2022-11" db="EMBL/GenBank/DDBJ databases">
        <authorList>
            <person name="Petersen C."/>
        </authorList>
    </citation>
    <scope>NUCLEOTIDE SEQUENCE</scope>
    <source>
        <strain evidence="1">IBT 19713</strain>
    </source>
</reference>
<comment type="caution">
    <text evidence="1">The sequence shown here is derived from an EMBL/GenBank/DDBJ whole genome shotgun (WGS) entry which is preliminary data.</text>
</comment>
<dbReference type="GeneID" id="83207052"/>
<sequence length="68" mass="7341">MSTFVLVGVELITAKGLYPPVVVDVFMPLRRKSNLEFALLLAGVAMTDLPPFLRVINGTVPASARLLT</sequence>
<protein>
    <submittedName>
        <fullName evidence="1">Uncharacterized protein</fullName>
    </submittedName>
</protein>
<dbReference type="Proteomes" id="UP001150941">
    <property type="component" value="Unassembled WGS sequence"/>
</dbReference>